<evidence type="ECO:0000256" key="4">
    <source>
        <dbReference type="ARBA" id="ARBA00038825"/>
    </source>
</evidence>
<keyword evidence="2 7" id="KW-0560">Oxidoreductase</keyword>
<evidence type="ECO:0000313" key="7">
    <source>
        <dbReference type="EMBL" id="SPJ25439.1"/>
    </source>
</evidence>
<comment type="function">
    <text evidence="3">Probable oxidoreductase that may play a role as regulator of mitochondrial function.</text>
</comment>
<evidence type="ECO:0000259" key="6">
    <source>
        <dbReference type="Pfam" id="PF01593"/>
    </source>
</evidence>
<dbReference type="EMBL" id="ONZF01000009">
    <property type="protein sequence ID" value="SPJ25439.1"/>
    <property type="molecule type" value="Genomic_DNA"/>
</dbReference>
<dbReference type="InterPro" id="IPR036188">
    <property type="entry name" value="FAD/NAD-bd_sf"/>
</dbReference>
<dbReference type="Proteomes" id="UP000244912">
    <property type="component" value="Unassembled WGS sequence"/>
</dbReference>
<evidence type="ECO:0000256" key="3">
    <source>
        <dbReference type="ARBA" id="ARBA00037217"/>
    </source>
</evidence>
<dbReference type="SUPFAM" id="SSF51905">
    <property type="entry name" value="FAD/NAD(P)-binding domain"/>
    <property type="match status" value="1"/>
</dbReference>
<organism evidence="7 8">
    <name type="scientific">Palleronia abyssalis</name>
    <dbReference type="NCBI Taxonomy" id="1501240"/>
    <lineage>
        <taxon>Bacteria</taxon>
        <taxon>Pseudomonadati</taxon>
        <taxon>Pseudomonadota</taxon>
        <taxon>Alphaproteobacteria</taxon>
        <taxon>Rhodobacterales</taxon>
        <taxon>Roseobacteraceae</taxon>
        <taxon>Palleronia</taxon>
    </lineage>
</organism>
<proteinExistence type="predicted"/>
<dbReference type="OrthoDB" id="9774675at2"/>
<evidence type="ECO:0000256" key="2">
    <source>
        <dbReference type="ARBA" id="ARBA00023002"/>
    </source>
</evidence>
<dbReference type="InterPro" id="IPR002937">
    <property type="entry name" value="Amino_oxidase"/>
</dbReference>
<dbReference type="GO" id="GO:0016491">
    <property type="term" value="F:oxidoreductase activity"/>
    <property type="evidence" value="ECO:0007669"/>
    <property type="project" value="UniProtKB-KW"/>
</dbReference>
<dbReference type="PANTHER" id="PTHR10668">
    <property type="entry name" value="PHYTOENE DEHYDROGENASE"/>
    <property type="match status" value="1"/>
</dbReference>
<evidence type="ECO:0000313" key="8">
    <source>
        <dbReference type="Proteomes" id="UP000244912"/>
    </source>
</evidence>
<dbReference type="PANTHER" id="PTHR10668:SF105">
    <property type="entry name" value="DEHYDROGENASE-RELATED"/>
    <property type="match status" value="1"/>
</dbReference>
<evidence type="ECO:0000256" key="5">
    <source>
        <dbReference type="ARBA" id="ARBA00040298"/>
    </source>
</evidence>
<sequence length="521" mass="54509">MSRDVVVIGSGINGLVAAALLAKKGRKVLLLERESQLGGCMRTAEITAPGFLHDVMATTFVLFLTGPAYAVLGDDLARHGVEFAHTDHPTAVLRPGGSSVVLTTDRAKNVAALEALAAGDGVAFAQAADGVGANADLIFGLLGQGLWSRQTATLLAREAWRRGARGLAAFLGEGLAPARGWLETAFTSETSRALFAPWVLHCGLGPESAYSAQMGKVIAFALEAAGAPVVKGGAARLVEGMRAIIEENGGTIRTDAPVERIETSGGAATGVRLAGGERIAADHVIASVAPGQLYDQLLDDPPAEPAKAAKTFRHGMGNFQMHYALDAPPRWKTPGMEKVALVHVTPGLDGVSKAVNEAARGMLPETPTICVGQSSALDPSRVPEGKATLWLQMPEAPVQIKGDAAGMIDVPADGRWTDALREEYADRIEAILARHIDGFRDSVIARSAHSPADLQAMNVNLVGGDPYGGSCALDQFFLWRPFKGAVNHRTEIRNLWHIGASTHPGPGLGGGSGVLVANRIK</sequence>
<comment type="subunit">
    <text evidence="4">Interacts with COX5B; this interaction may contribute to localize PYROXD2 to the inner face of the inner mitochondrial membrane.</text>
</comment>
<dbReference type="InterPro" id="IPR001613">
    <property type="entry name" value="Flavin_amine_oxidase"/>
</dbReference>
<comment type="cofactor">
    <cofactor evidence="1">
        <name>FAD</name>
        <dbReference type="ChEBI" id="CHEBI:57692"/>
    </cofactor>
</comment>
<name>A0A2R8BZ72_9RHOB</name>
<dbReference type="Gene3D" id="3.50.50.60">
    <property type="entry name" value="FAD/NAD(P)-binding domain"/>
    <property type="match status" value="2"/>
</dbReference>
<dbReference type="RefSeq" id="WP_108895247.1">
    <property type="nucleotide sequence ID" value="NZ_ONZF01000009.1"/>
</dbReference>
<gene>
    <name evidence="7" type="primary">crtN</name>
    <name evidence="7" type="ORF">PAA8504_03290</name>
</gene>
<feature type="domain" description="Amine oxidase" evidence="6">
    <location>
        <begin position="14"/>
        <end position="335"/>
    </location>
</feature>
<dbReference type="Pfam" id="PF01593">
    <property type="entry name" value="Amino_oxidase"/>
    <property type="match status" value="1"/>
</dbReference>
<protein>
    <recommendedName>
        <fullName evidence="5">Pyridine nucleotide-disulfide oxidoreductase domain-containing protein 2</fullName>
    </recommendedName>
</protein>
<dbReference type="PRINTS" id="PR00757">
    <property type="entry name" value="AMINEOXDASEF"/>
</dbReference>
<reference evidence="7 8" key="1">
    <citation type="submission" date="2018-03" db="EMBL/GenBank/DDBJ databases">
        <authorList>
            <person name="Keele B.F."/>
        </authorList>
    </citation>
    <scope>NUCLEOTIDE SEQUENCE [LARGE SCALE GENOMIC DNA]</scope>
    <source>
        <strain evidence="7 8">CECT 8504</strain>
    </source>
</reference>
<keyword evidence="8" id="KW-1185">Reference proteome</keyword>
<dbReference type="AlphaFoldDB" id="A0A2R8BZ72"/>
<accession>A0A2R8BZ72</accession>
<evidence type="ECO:0000256" key="1">
    <source>
        <dbReference type="ARBA" id="ARBA00001974"/>
    </source>
</evidence>